<proteinExistence type="predicted"/>
<keyword evidence="2" id="KW-1185">Reference proteome</keyword>
<dbReference type="Pfam" id="PF15632">
    <property type="entry name" value="ATPgrasp_Ter"/>
    <property type="match status" value="1"/>
</dbReference>
<accession>A0ABW7HIC1</accession>
<comment type="caution">
    <text evidence="1">The sequence shown here is derived from an EMBL/GenBank/DDBJ whole genome shotgun (WGS) entry which is preliminary data.</text>
</comment>
<reference evidence="1 2" key="1">
    <citation type="submission" date="2024-08" db="EMBL/GenBank/DDBJ databases">
        <authorList>
            <person name="Lu H."/>
        </authorList>
    </citation>
    <scope>NUCLEOTIDE SEQUENCE [LARGE SCALE GENOMIC DNA]</scope>
    <source>
        <strain evidence="1 2">BYS78W</strain>
    </source>
</reference>
<evidence type="ECO:0000313" key="2">
    <source>
        <dbReference type="Proteomes" id="UP001606134"/>
    </source>
</evidence>
<dbReference type="Proteomes" id="UP001606134">
    <property type="component" value="Unassembled WGS sequence"/>
</dbReference>
<dbReference type="SUPFAM" id="SSF56059">
    <property type="entry name" value="Glutathione synthetase ATP-binding domain-like"/>
    <property type="match status" value="1"/>
</dbReference>
<name>A0ABW7HIC1_9BURK</name>
<dbReference type="EMBL" id="JBIGIC010000013">
    <property type="protein sequence ID" value="MFG6489466.1"/>
    <property type="molecule type" value="Genomic_DNA"/>
</dbReference>
<organism evidence="1 2">
    <name type="scientific">Pelomonas candidula</name>
    <dbReference type="NCBI Taxonomy" id="3299025"/>
    <lineage>
        <taxon>Bacteria</taxon>
        <taxon>Pseudomonadati</taxon>
        <taxon>Pseudomonadota</taxon>
        <taxon>Betaproteobacteria</taxon>
        <taxon>Burkholderiales</taxon>
        <taxon>Sphaerotilaceae</taxon>
        <taxon>Roseateles</taxon>
    </lineage>
</organism>
<dbReference type="Gene3D" id="3.30.470.20">
    <property type="entry name" value="ATP-grasp fold, B domain"/>
    <property type="match status" value="1"/>
</dbReference>
<sequence>MTSSPTLLITAAGTGVGWAYALTLSQHMPGVRLITADTNGAAWCSAARLSTLHLQWPPFEAGDAYLAQLNALIDAEGVTHYLPIIDPEIAWAARERGRLRVELLGPDDEFAKLALAKDQYAARLATLGVDSPRTLGRSDIEAGTPGFAKLPGSFGGRAAWPIQRAEQLDTLPAGAFVQEALPGAEYTVDCFPTGDDDIVICSVRERVETKSGVCTKARIAPNPILRDYARKMVQGFSLTTPFCFQAIASSDGQRLAVTDINPRLGAGTLMSAANGTDFFAAHLARTFGHSWREHLRPHHLRCAVTRQYFELLTPEVD</sequence>
<dbReference type="RefSeq" id="WP_394415864.1">
    <property type="nucleotide sequence ID" value="NZ_JBIGIC010000013.1"/>
</dbReference>
<protein>
    <submittedName>
        <fullName evidence="1">ATP-grasp domain-containing protein</fullName>
    </submittedName>
</protein>
<dbReference type="Gene3D" id="3.40.50.20">
    <property type="match status" value="1"/>
</dbReference>
<gene>
    <name evidence="1" type="ORF">ACG04R_22500</name>
</gene>
<evidence type="ECO:0000313" key="1">
    <source>
        <dbReference type="EMBL" id="MFG6489466.1"/>
    </source>
</evidence>